<dbReference type="InterPro" id="IPR042089">
    <property type="entry name" value="Peptidase_M13_dom_2"/>
</dbReference>
<protein>
    <submittedName>
        <fullName evidence="11">ECE1 enzyme</fullName>
    </submittedName>
</protein>
<evidence type="ECO:0000256" key="8">
    <source>
        <dbReference type="SAM" id="Phobius"/>
    </source>
</evidence>
<keyword evidence="6" id="KW-0482">Metalloprotease</keyword>
<proteinExistence type="predicted"/>
<dbReference type="Pfam" id="PF05649">
    <property type="entry name" value="Peptidase_M13_N"/>
    <property type="match status" value="1"/>
</dbReference>
<evidence type="ECO:0000256" key="5">
    <source>
        <dbReference type="ARBA" id="ARBA00022833"/>
    </source>
</evidence>
<keyword evidence="4" id="KW-0378">Hydrolase</keyword>
<evidence type="ECO:0000313" key="12">
    <source>
        <dbReference type="Proteomes" id="UP000736164"/>
    </source>
</evidence>
<reference evidence="11" key="1">
    <citation type="journal article" date="2021" name="Cell">
        <title>Tracing the genetic footprints of vertebrate landing in non-teleost ray-finned fishes.</title>
        <authorList>
            <person name="Bi X."/>
            <person name="Wang K."/>
            <person name="Yang L."/>
            <person name="Pan H."/>
            <person name="Jiang H."/>
            <person name="Wei Q."/>
            <person name="Fang M."/>
            <person name="Yu H."/>
            <person name="Zhu C."/>
            <person name="Cai Y."/>
            <person name="He Y."/>
            <person name="Gan X."/>
            <person name="Zeng H."/>
            <person name="Yu D."/>
            <person name="Zhu Y."/>
            <person name="Jiang H."/>
            <person name="Qiu Q."/>
            <person name="Yang H."/>
            <person name="Zhang Y.E."/>
            <person name="Wang W."/>
            <person name="Zhu M."/>
            <person name="He S."/>
            <person name="Zhang G."/>
        </authorList>
    </citation>
    <scope>NUCLEOTIDE SEQUENCE</scope>
    <source>
        <strain evidence="11">Allg_001</strain>
    </source>
</reference>
<keyword evidence="8" id="KW-1133">Transmembrane helix</keyword>
<evidence type="ECO:0000256" key="3">
    <source>
        <dbReference type="ARBA" id="ARBA00022723"/>
    </source>
</evidence>
<dbReference type="GO" id="GO:0004222">
    <property type="term" value="F:metalloendopeptidase activity"/>
    <property type="evidence" value="ECO:0007669"/>
    <property type="project" value="InterPro"/>
</dbReference>
<evidence type="ECO:0000256" key="4">
    <source>
        <dbReference type="ARBA" id="ARBA00022801"/>
    </source>
</evidence>
<keyword evidence="5" id="KW-0862">Zinc</keyword>
<keyword evidence="2" id="KW-0645">Protease</keyword>
<dbReference type="Proteomes" id="UP000736164">
    <property type="component" value="Unassembled WGS sequence"/>
</dbReference>
<dbReference type="InterPro" id="IPR008753">
    <property type="entry name" value="Peptidase_M13_N"/>
</dbReference>
<keyword evidence="8" id="KW-0812">Transmembrane</keyword>
<sequence>LPLVPSPPALPPSLGRAVTWDRLFRGSQVTLPTSPRGLSAPSSKLWLLSEGPGRGREGGGGKTWVTKSSTAPELEKNSSALEGEGEFSGLLRGRRQRARTADEPGRESTGTGTGVVSVLAMLSAEKMTERSLVSQQRNRGARWARHRLSRLSLAVLLLTLLALVLGLGVLFHGDDGCSAPAQDGPGLSCLSPACLSVTAHLSSSLDPYADQCQDFFQFACGARLREPATGGRQRGRNRQLQPGRPASSPEPRGNALQRMLRDILESPNGSGAVDSAEAKAGRFYRSCMDTARITDLGAQPALELIEQLGGWPVSGVWKRSDFNATLRSLMRDYSTFPFFSIYIGRDPQDLTPNSTTKYIQIDHPDFQIPAEWNTKDRKPKAEVVRIYISYLVSLLSLLGIQSSPTSMPTGLVTAFASELSRAATPLRDRQARGLLYQRTTIAQLQEAAPAVDWLSSLEATFHPIQLNESDVIFVHDFPYLISMSRSISNWYKLINIGAISFRGTVHSYMILSLLHTVLPALDSRFTELRLNLSNALEDTRERAPRWQECVSQTERVFESALGAMFIDRAFTAQTQEEAEDLISNIYSSLKAKLVDLQWKDAETKSIALEKIRSLPPRLAKYPGILDRRKLNEHYSQVSVSEDVYFMNYLQSLSVSQQRKMRLLSGAVDTDMFSLSPVSGSPSLSPSGIVFPPGMFHQPLFHPDYPRAVNYGAMGTAVAKGILHLLLSHIEGALSPAASPLTLTECLMLQYRNSSREGDRSSFQVTSEEQWLLHMAFEVSFQAYAQWLLSAPGDFSLSGLSHTQLFFTSFAQMLCSSDSDPSIPDPSFLVNSVCANSDLCSQKLGCSPDSPLNPRKKC</sequence>
<feature type="transmembrane region" description="Helical" evidence="8">
    <location>
        <begin position="151"/>
        <end position="171"/>
    </location>
</feature>
<feature type="non-terminal residue" evidence="11">
    <location>
        <position position="1"/>
    </location>
</feature>
<dbReference type="InterPro" id="IPR024079">
    <property type="entry name" value="MetalloPept_cat_dom_sf"/>
</dbReference>
<evidence type="ECO:0000256" key="6">
    <source>
        <dbReference type="ARBA" id="ARBA00023049"/>
    </source>
</evidence>
<dbReference type="InterPro" id="IPR000718">
    <property type="entry name" value="Peptidase_M13"/>
</dbReference>
<comment type="cofactor">
    <cofactor evidence="1">
        <name>Zn(2+)</name>
        <dbReference type="ChEBI" id="CHEBI:29105"/>
    </cofactor>
</comment>
<organism evidence="11 12">
    <name type="scientific">Atractosteus spatula</name>
    <name type="common">Alligator gar</name>
    <name type="synonym">Lepisosteus spatula</name>
    <dbReference type="NCBI Taxonomy" id="7917"/>
    <lineage>
        <taxon>Eukaryota</taxon>
        <taxon>Metazoa</taxon>
        <taxon>Chordata</taxon>
        <taxon>Craniata</taxon>
        <taxon>Vertebrata</taxon>
        <taxon>Euteleostomi</taxon>
        <taxon>Actinopterygii</taxon>
        <taxon>Neopterygii</taxon>
        <taxon>Holostei</taxon>
        <taxon>Semionotiformes</taxon>
        <taxon>Lepisosteidae</taxon>
        <taxon>Atractosteus</taxon>
    </lineage>
</organism>
<evidence type="ECO:0000259" key="10">
    <source>
        <dbReference type="Pfam" id="PF05649"/>
    </source>
</evidence>
<dbReference type="AlphaFoldDB" id="A0A8J7P495"/>
<comment type="caution">
    <text evidence="11">The sequence shown here is derived from an EMBL/GenBank/DDBJ whole genome shotgun (WGS) entry which is preliminary data.</text>
</comment>
<dbReference type="GO" id="GO:0005886">
    <property type="term" value="C:plasma membrane"/>
    <property type="evidence" value="ECO:0007669"/>
    <property type="project" value="TreeGrafter"/>
</dbReference>
<keyword evidence="12" id="KW-1185">Reference proteome</keyword>
<dbReference type="PANTHER" id="PTHR11733">
    <property type="entry name" value="ZINC METALLOPROTEASE FAMILY M13 NEPRILYSIN-RELATED"/>
    <property type="match status" value="1"/>
</dbReference>
<evidence type="ECO:0000256" key="7">
    <source>
        <dbReference type="SAM" id="MobiDB-lite"/>
    </source>
</evidence>
<dbReference type="CDD" id="cd08662">
    <property type="entry name" value="M13"/>
    <property type="match status" value="1"/>
</dbReference>
<feature type="domain" description="Peptidase M13 N-terminal" evidence="10">
    <location>
        <begin position="212"/>
        <end position="621"/>
    </location>
</feature>
<keyword evidence="8" id="KW-0472">Membrane</keyword>
<dbReference type="PANTHER" id="PTHR11733:SF128">
    <property type="entry name" value="KELL BLOOD GROUP GLYCOPROTEIN"/>
    <property type="match status" value="1"/>
</dbReference>
<dbReference type="SUPFAM" id="SSF55486">
    <property type="entry name" value="Metalloproteases ('zincins'), catalytic domain"/>
    <property type="match status" value="1"/>
</dbReference>
<dbReference type="Gene3D" id="1.10.1380.10">
    <property type="entry name" value="Neutral endopeptidase , domain2"/>
    <property type="match status" value="1"/>
</dbReference>
<feature type="region of interest" description="Disordered" evidence="7">
    <location>
        <begin position="93"/>
        <end position="112"/>
    </location>
</feature>
<dbReference type="GO" id="GO:0016485">
    <property type="term" value="P:protein processing"/>
    <property type="evidence" value="ECO:0007669"/>
    <property type="project" value="TreeGrafter"/>
</dbReference>
<dbReference type="GO" id="GO:0046872">
    <property type="term" value="F:metal ion binding"/>
    <property type="evidence" value="ECO:0007669"/>
    <property type="project" value="UniProtKB-KW"/>
</dbReference>
<dbReference type="InterPro" id="IPR018497">
    <property type="entry name" value="Peptidase_M13_C"/>
</dbReference>
<evidence type="ECO:0000256" key="1">
    <source>
        <dbReference type="ARBA" id="ARBA00001947"/>
    </source>
</evidence>
<feature type="region of interest" description="Disordered" evidence="7">
    <location>
        <begin position="29"/>
        <end position="85"/>
    </location>
</feature>
<dbReference type="Pfam" id="PF01431">
    <property type="entry name" value="Peptidase_M13"/>
    <property type="match status" value="1"/>
</dbReference>
<evidence type="ECO:0000259" key="9">
    <source>
        <dbReference type="Pfam" id="PF01431"/>
    </source>
</evidence>
<dbReference type="PROSITE" id="PS51885">
    <property type="entry name" value="NEPRILYSIN"/>
    <property type="match status" value="1"/>
</dbReference>
<evidence type="ECO:0000256" key="2">
    <source>
        <dbReference type="ARBA" id="ARBA00022670"/>
    </source>
</evidence>
<dbReference type="EMBL" id="JAAWVO010074088">
    <property type="protein sequence ID" value="MBN3325085.1"/>
    <property type="molecule type" value="Genomic_DNA"/>
</dbReference>
<evidence type="ECO:0000313" key="11">
    <source>
        <dbReference type="EMBL" id="MBN3325085.1"/>
    </source>
</evidence>
<feature type="domain" description="Peptidase M13 C-terminal" evidence="9">
    <location>
        <begin position="688"/>
        <end position="725"/>
    </location>
</feature>
<gene>
    <name evidence="11" type="primary">Ece1_0</name>
    <name evidence="11" type="ORF">GTO95_0012044</name>
</gene>
<accession>A0A8J7P495</accession>
<feature type="region of interest" description="Disordered" evidence="7">
    <location>
        <begin position="227"/>
        <end position="253"/>
    </location>
</feature>
<dbReference type="Gene3D" id="3.40.390.10">
    <property type="entry name" value="Collagenase (Catalytic Domain)"/>
    <property type="match status" value="1"/>
</dbReference>
<feature type="non-terminal residue" evidence="11">
    <location>
        <position position="857"/>
    </location>
</feature>
<keyword evidence="3" id="KW-0479">Metal-binding</keyword>
<name>A0A8J7P495_ATRSP</name>